<evidence type="ECO:0000256" key="2">
    <source>
        <dbReference type="SAM" id="Phobius"/>
    </source>
</evidence>
<feature type="compositionally biased region" description="Basic and acidic residues" evidence="1">
    <location>
        <begin position="166"/>
        <end position="184"/>
    </location>
</feature>
<protein>
    <submittedName>
        <fullName evidence="3">Uncharacterized protein</fullName>
    </submittedName>
</protein>
<feature type="compositionally biased region" description="Basic and acidic residues" evidence="1">
    <location>
        <begin position="125"/>
        <end position="134"/>
    </location>
</feature>
<keyword evidence="2" id="KW-1133">Transmembrane helix</keyword>
<feature type="transmembrane region" description="Helical" evidence="2">
    <location>
        <begin position="50"/>
        <end position="67"/>
    </location>
</feature>
<sequence>MNNIAERVKQYFSSNFGKLDGIISILSFIVTFILSVLYKNRIDISLLKGLLSGIITLGILFLIGMLLKRYLGDVIESSNSSTNMDIDYNPIDDNSITNTNAVPNADNGSGDFNPDNISISPDSINVDKKPKTDYHSSGGDIGDIISGKPSFSSSTNYSSSTSSMFADKKVSDNEMRKEVQEDPEKVAKAVRTMMAKDEKDDK</sequence>
<dbReference type="AlphaFoldDB" id="A0AAC9TUT5"/>
<feature type="region of interest" description="Disordered" evidence="1">
    <location>
        <begin position="104"/>
        <end position="184"/>
    </location>
</feature>
<gene>
    <name evidence="3" type="ORF">BHAMNSH16_13880</name>
</gene>
<organism evidence="3 4">
    <name type="scientific">Brachyspira hampsonii</name>
    <dbReference type="NCBI Taxonomy" id="1287055"/>
    <lineage>
        <taxon>Bacteria</taxon>
        <taxon>Pseudomonadati</taxon>
        <taxon>Spirochaetota</taxon>
        <taxon>Spirochaetia</taxon>
        <taxon>Brachyspirales</taxon>
        <taxon>Brachyspiraceae</taxon>
        <taxon>Brachyspira</taxon>
    </lineage>
</organism>
<keyword evidence="4" id="KW-1185">Reference proteome</keyword>
<dbReference type="RefSeq" id="WP_008729245.1">
    <property type="nucleotide sequence ID" value="NZ_CP019914.1"/>
</dbReference>
<accession>A0AAC9TUT5</accession>
<keyword evidence="2" id="KW-0472">Membrane</keyword>
<evidence type="ECO:0000256" key="1">
    <source>
        <dbReference type="SAM" id="MobiDB-lite"/>
    </source>
</evidence>
<feature type="transmembrane region" description="Helical" evidence="2">
    <location>
        <begin position="21"/>
        <end position="38"/>
    </location>
</feature>
<dbReference type="KEGG" id="bhp:BHAMNSH16_13880"/>
<keyword evidence="2" id="KW-0812">Transmembrane</keyword>
<dbReference type="EMBL" id="CP019914">
    <property type="protein sequence ID" value="ASJ22675.1"/>
    <property type="molecule type" value="Genomic_DNA"/>
</dbReference>
<name>A0AAC9TUT5_9SPIR</name>
<proteinExistence type="predicted"/>
<reference evidence="3 4" key="1">
    <citation type="submission" date="2017-02" db="EMBL/GenBank/DDBJ databases">
        <title>Complete genome sequence of Brachyspira hampsonii genomovar I strain NSH-16 (ATCC BAA-2463).</title>
        <authorList>
            <person name="Mirajkar N.S."/>
            <person name="Gebhart C.J."/>
        </authorList>
    </citation>
    <scope>NUCLEOTIDE SEQUENCE [LARGE SCALE GENOMIC DNA]</scope>
    <source>
        <strain evidence="3 4">NSH-16</strain>
    </source>
</reference>
<feature type="compositionally biased region" description="Low complexity" evidence="1">
    <location>
        <begin position="136"/>
        <end position="163"/>
    </location>
</feature>
<dbReference type="Proteomes" id="UP000264880">
    <property type="component" value="Chromosome"/>
</dbReference>
<evidence type="ECO:0000313" key="3">
    <source>
        <dbReference type="EMBL" id="ASJ22675.1"/>
    </source>
</evidence>
<evidence type="ECO:0000313" key="4">
    <source>
        <dbReference type="Proteomes" id="UP000264880"/>
    </source>
</evidence>